<protein>
    <submittedName>
        <fullName evidence="2">Uncharacterized protein</fullName>
    </submittedName>
</protein>
<dbReference type="EMBL" id="GL732634">
    <property type="protein sequence ID" value="EFX69563.1"/>
    <property type="molecule type" value="Genomic_DNA"/>
</dbReference>
<evidence type="ECO:0000256" key="1">
    <source>
        <dbReference type="SAM" id="MobiDB-lite"/>
    </source>
</evidence>
<dbReference type="KEGG" id="dpx:DAPPUDRAFT_300897"/>
<gene>
    <name evidence="2" type="ORF">DAPPUDRAFT_300897</name>
</gene>
<name>E9HF79_DAPPU</name>
<organism evidence="2 3">
    <name type="scientific">Daphnia pulex</name>
    <name type="common">Water flea</name>
    <dbReference type="NCBI Taxonomy" id="6669"/>
    <lineage>
        <taxon>Eukaryota</taxon>
        <taxon>Metazoa</taxon>
        <taxon>Ecdysozoa</taxon>
        <taxon>Arthropoda</taxon>
        <taxon>Crustacea</taxon>
        <taxon>Branchiopoda</taxon>
        <taxon>Diplostraca</taxon>
        <taxon>Cladocera</taxon>
        <taxon>Anomopoda</taxon>
        <taxon>Daphniidae</taxon>
        <taxon>Daphnia</taxon>
    </lineage>
</organism>
<dbReference type="AlphaFoldDB" id="E9HF79"/>
<feature type="compositionally biased region" description="Basic residues" evidence="1">
    <location>
        <begin position="39"/>
        <end position="50"/>
    </location>
</feature>
<dbReference type="Proteomes" id="UP000000305">
    <property type="component" value="Unassembled WGS sequence"/>
</dbReference>
<feature type="region of interest" description="Disordered" evidence="1">
    <location>
        <begin position="39"/>
        <end position="65"/>
    </location>
</feature>
<accession>E9HF79</accession>
<evidence type="ECO:0000313" key="3">
    <source>
        <dbReference type="Proteomes" id="UP000000305"/>
    </source>
</evidence>
<keyword evidence="3" id="KW-1185">Reference proteome</keyword>
<reference evidence="2 3" key="1">
    <citation type="journal article" date="2011" name="Science">
        <title>The ecoresponsive genome of Daphnia pulex.</title>
        <authorList>
            <person name="Colbourne J.K."/>
            <person name="Pfrender M.E."/>
            <person name="Gilbert D."/>
            <person name="Thomas W.K."/>
            <person name="Tucker A."/>
            <person name="Oakley T.H."/>
            <person name="Tokishita S."/>
            <person name="Aerts A."/>
            <person name="Arnold G.J."/>
            <person name="Basu M.K."/>
            <person name="Bauer D.J."/>
            <person name="Caceres C.E."/>
            <person name="Carmel L."/>
            <person name="Casola C."/>
            <person name="Choi J.H."/>
            <person name="Detter J.C."/>
            <person name="Dong Q."/>
            <person name="Dusheyko S."/>
            <person name="Eads B.D."/>
            <person name="Frohlich T."/>
            <person name="Geiler-Samerotte K.A."/>
            <person name="Gerlach D."/>
            <person name="Hatcher P."/>
            <person name="Jogdeo S."/>
            <person name="Krijgsveld J."/>
            <person name="Kriventseva E.V."/>
            <person name="Kultz D."/>
            <person name="Laforsch C."/>
            <person name="Lindquist E."/>
            <person name="Lopez J."/>
            <person name="Manak J.R."/>
            <person name="Muller J."/>
            <person name="Pangilinan J."/>
            <person name="Patwardhan R.P."/>
            <person name="Pitluck S."/>
            <person name="Pritham E.J."/>
            <person name="Rechtsteiner A."/>
            <person name="Rho M."/>
            <person name="Rogozin I.B."/>
            <person name="Sakarya O."/>
            <person name="Salamov A."/>
            <person name="Schaack S."/>
            <person name="Shapiro H."/>
            <person name="Shiga Y."/>
            <person name="Skalitzky C."/>
            <person name="Smith Z."/>
            <person name="Souvorov A."/>
            <person name="Sung W."/>
            <person name="Tang Z."/>
            <person name="Tsuchiya D."/>
            <person name="Tu H."/>
            <person name="Vos H."/>
            <person name="Wang M."/>
            <person name="Wolf Y.I."/>
            <person name="Yamagata H."/>
            <person name="Yamada T."/>
            <person name="Ye Y."/>
            <person name="Shaw J.R."/>
            <person name="Andrews J."/>
            <person name="Crease T.J."/>
            <person name="Tang H."/>
            <person name="Lucas S.M."/>
            <person name="Robertson H.M."/>
            <person name="Bork P."/>
            <person name="Koonin E.V."/>
            <person name="Zdobnov E.M."/>
            <person name="Grigoriev I.V."/>
            <person name="Lynch M."/>
            <person name="Boore J.L."/>
        </authorList>
    </citation>
    <scope>NUCLEOTIDE SEQUENCE [LARGE SCALE GENOMIC DNA]</scope>
</reference>
<evidence type="ECO:0000313" key="2">
    <source>
        <dbReference type="EMBL" id="EFX69563.1"/>
    </source>
</evidence>
<sequence>MTTPAASKPSTEQFSRILFAKLRQGPVNVQLVSRLLKRISSTRRAPRHQKNVQSGRTDELSEKTT</sequence>
<dbReference type="InParanoid" id="E9HF79"/>
<dbReference type="HOGENOM" id="CLU_2851911_0_0_1"/>
<proteinExistence type="predicted"/>
<feature type="compositionally biased region" description="Basic and acidic residues" evidence="1">
    <location>
        <begin position="56"/>
        <end position="65"/>
    </location>
</feature>